<dbReference type="Pfam" id="PF02607">
    <property type="entry name" value="B12-binding_2"/>
    <property type="match status" value="1"/>
</dbReference>
<evidence type="ECO:0000313" key="5">
    <source>
        <dbReference type="Proteomes" id="UP000319837"/>
    </source>
</evidence>
<reference evidence="5" key="1">
    <citation type="submission" date="2018-10" db="EMBL/GenBank/DDBJ databases">
        <title>FDA dAtabase for Regulatory Grade micrObial Sequences (FDA-ARGOS): Supporting development and validation of Infectious Disease Dx tests.</title>
        <authorList>
            <person name="Minogue T."/>
            <person name="Wolcott M."/>
            <person name="Wasieloski L."/>
            <person name="Aguilar W."/>
            <person name="Moore D."/>
            <person name="Tallon L."/>
            <person name="Sadzewicz L."/>
            <person name="Sengamalay N."/>
            <person name="Ott S."/>
            <person name="Godinez A."/>
            <person name="Nagaraj S."/>
            <person name="Vavikolanu K."/>
            <person name="Vyas G."/>
            <person name="Nadendla S."/>
            <person name="George J."/>
            <person name="Sichtig H."/>
        </authorList>
    </citation>
    <scope>NUCLEOTIDE SEQUENCE [LARGE SCALE GENOMIC DNA]</scope>
    <source>
        <strain evidence="5">FDAARGOS_343</strain>
    </source>
</reference>
<keyword evidence="1" id="KW-0479">Metal-binding</keyword>
<dbReference type="PROSITE" id="PS51332">
    <property type="entry name" value="B12_BINDING"/>
    <property type="match status" value="1"/>
</dbReference>
<dbReference type="GO" id="GO:0046872">
    <property type="term" value="F:metal ion binding"/>
    <property type="evidence" value="ECO:0007669"/>
    <property type="project" value="UniProtKB-KW"/>
</dbReference>
<dbReference type="RefSeq" id="WP_185767119.1">
    <property type="nucleotide sequence ID" value="NZ_RIBP01000004.1"/>
</dbReference>
<dbReference type="EMBL" id="RIBP01000004">
    <property type="protein sequence ID" value="TRZ38918.1"/>
    <property type="molecule type" value="Genomic_DNA"/>
</dbReference>
<dbReference type="Gene3D" id="3.40.50.280">
    <property type="entry name" value="Cobalamin-binding domain"/>
    <property type="match status" value="1"/>
</dbReference>
<comment type="caution">
    <text evidence="4">The sequence shown here is derived from an EMBL/GenBank/DDBJ whole genome shotgun (WGS) entry which is preliminary data.</text>
</comment>
<dbReference type="InterPro" id="IPR036724">
    <property type="entry name" value="Cobalamin-bd_sf"/>
</dbReference>
<dbReference type="GO" id="GO:0005829">
    <property type="term" value="C:cytosol"/>
    <property type="evidence" value="ECO:0007669"/>
    <property type="project" value="TreeGrafter"/>
</dbReference>
<dbReference type="Pfam" id="PF02310">
    <property type="entry name" value="B12-binding"/>
    <property type="match status" value="1"/>
</dbReference>
<evidence type="ECO:0000256" key="1">
    <source>
        <dbReference type="ARBA" id="ARBA00022723"/>
    </source>
</evidence>
<evidence type="ECO:0000313" key="4">
    <source>
        <dbReference type="EMBL" id="TRZ38918.1"/>
    </source>
</evidence>
<gene>
    <name evidence="4" type="ORF">CEQ21_26520</name>
</gene>
<dbReference type="InterPro" id="IPR050554">
    <property type="entry name" value="Met_Synthase/Corrinoid"/>
</dbReference>
<dbReference type="InterPro" id="IPR003759">
    <property type="entry name" value="Cbl-bd_cap"/>
</dbReference>
<dbReference type="GO" id="GO:0008705">
    <property type="term" value="F:methionine synthase activity"/>
    <property type="evidence" value="ECO:0007669"/>
    <property type="project" value="TreeGrafter"/>
</dbReference>
<dbReference type="InterPro" id="IPR036594">
    <property type="entry name" value="Meth_synthase_dom"/>
</dbReference>
<evidence type="ECO:0000256" key="2">
    <source>
        <dbReference type="ARBA" id="ARBA00023285"/>
    </source>
</evidence>
<feature type="domain" description="B12-binding" evidence="3">
    <location>
        <begin position="105"/>
        <end position="232"/>
    </location>
</feature>
<dbReference type="Gene3D" id="1.10.1240.10">
    <property type="entry name" value="Methionine synthase domain"/>
    <property type="match status" value="1"/>
</dbReference>
<organism evidence="4 5">
    <name type="scientific">Niallia circulans</name>
    <name type="common">Bacillus circulans</name>
    <dbReference type="NCBI Taxonomy" id="1397"/>
    <lineage>
        <taxon>Bacteria</taxon>
        <taxon>Bacillati</taxon>
        <taxon>Bacillota</taxon>
        <taxon>Bacilli</taxon>
        <taxon>Bacillales</taxon>
        <taxon>Bacillaceae</taxon>
        <taxon>Niallia</taxon>
    </lineage>
</organism>
<dbReference type="GO" id="GO:0050667">
    <property type="term" value="P:homocysteine metabolic process"/>
    <property type="evidence" value="ECO:0007669"/>
    <property type="project" value="TreeGrafter"/>
</dbReference>
<dbReference type="PANTHER" id="PTHR45833">
    <property type="entry name" value="METHIONINE SYNTHASE"/>
    <property type="match status" value="1"/>
</dbReference>
<dbReference type="GO" id="GO:0046653">
    <property type="term" value="P:tetrahydrofolate metabolic process"/>
    <property type="evidence" value="ECO:0007669"/>
    <property type="project" value="TreeGrafter"/>
</dbReference>
<proteinExistence type="predicted"/>
<dbReference type="InterPro" id="IPR006158">
    <property type="entry name" value="Cobalamin-bd"/>
</dbReference>
<sequence>MITNQQIKTIGRERKLTHFVSAKEFALALLEGNIQKSMAIIQELDYQGYNTAFIYDELITPAMKYIGELWQKNEISVAEEHLATGICEVILSHYMLNIQKADTQEKKVLLFCLEGEHHTIGLKMCASTFQENGWEVKNLGPNLPLEHAVYMARKWQPDVIGMSLSMSFSIPTLRPYIEELERLAPRPAIIVGSRLIQDYDLRQYCSPSTIFISEQSELKSWLQIYNNANSLIHSVRSDS</sequence>
<dbReference type="SUPFAM" id="SSF52242">
    <property type="entry name" value="Cobalamin (vitamin B12)-binding domain"/>
    <property type="match status" value="1"/>
</dbReference>
<name>A0A553SPL2_NIACI</name>
<keyword evidence="2" id="KW-0170">Cobalt</keyword>
<evidence type="ECO:0000259" key="3">
    <source>
        <dbReference type="PROSITE" id="PS51332"/>
    </source>
</evidence>
<accession>A0A553SPL2</accession>
<protein>
    <submittedName>
        <fullName evidence="4">Cobalamin-binding protein</fullName>
    </submittedName>
</protein>
<dbReference type="GO" id="GO:0031419">
    <property type="term" value="F:cobalamin binding"/>
    <property type="evidence" value="ECO:0007669"/>
    <property type="project" value="InterPro"/>
</dbReference>
<dbReference type="PANTHER" id="PTHR45833:SF1">
    <property type="entry name" value="METHIONINE SYNTHASE"/>
    <property type="match status" value="1"/>
</dbReference>
<dbReference type="AlphaFoldDB" id="A0A553SPL2"/>
<dbReference type="Proteomes" id="UP000319837">
    <property type="component" value="Unassembled WGS sequence"/>
</dbReference>